<proteinExistence type="predicted"/>
<feature type="transmembrane region" description="Helical" evidence="6">
    <location>
        <begin position="388"/>
        <end position="411"/>
    </location>
</feature>
<evidence type="ECO:0000256" key="6">
    <source>
        <dbReference type="SAM" id="Phobius"/>
    </source>
</evidence>
<evidence type="ECO:0000313" key="8">
    <source>
        <dbReference type="Proteomes" id="UP001240447"/>
    </source>
</evidence>
<dbReference type="RefSeq" id="WP_068124482.1">
    <property type="nucleotide sequence ID" value="NZ_CCXJ01000721.1"/>
</dbReference>
<feature type="transmembrane region" description="Helical" evidence="6">
    <location>
        <begin position="199"/>
        <end position="220"/>
    </location>
</feature>
<feature type="transmembrane region" description="Helical" evidence="6">
    <location>
        <begin position="65"/>
        <end position="86"/>
    </location>
</feature>
<comment type="subcellular location">
    <subcellularLocation>
        <location evidence="1">Cell membrane</location>
        <topology evidence="1">Multi-pass membrane protein</topology>
    </subcellularLocation>
</comment>
<accession>A0ABT9NLN2</accession>
<feature type="transmembrane region" description="Helical" evidence="6">
    <location>
        <begin position="260"/>
        <end position="284"/>
    </location>
</feature>
<feature type="transmembrane region" description="Helical" evidence="6">
    <location>
        <begin position="356"/>
        <end position="376"/>
    </location>
</feature>
<reference evidence="7 8" key="1">
    <citation type="submission" date="2023-07" db="EMBL/GenBank/DDBJ databases">
        <title>Sequencing the genomes of 1000 actinobacteria strains.</title>
        <authorList>
            <person name="Klenk H.-P."/>
        </authorList>
    </citation>
    <scope>NUCLEOTIDE SEQUENCE [LARGE SCALE GENOMIC DNA]</scope>
    <source>
        <strain evidence="7 8">GD13</strain>
    </source>
</reference>
<dbReference type="CDD" id="cd06173">
    <property type="entry name" value="MFS_MefA_like"/>
    <property type="match status" value="1"/>
</dbReference>
<evidence type="ECO:0000256" key="3">
    <source>
        <dbReference type="ARBA" id="ARBA00022692"/>
    </source>
</evidence>
<keyword evidence="4 6" id="KW-1133">Transmembrane helix</keyword>
<name>A0ABT9NLN2_9ACTN</name>
<dbReference type="InterPro" id="IPR011701">
    <property type="entry name" value="MFS"/>
</dbReference>
<evidence type="ECO:0000256" key="5">
    <source>
        <dbReference type="ARBA" id="ARBA00023136"/>
    </source>
</evidence>
<evidence type="ECO:0000256" key="4">
    <source>
        <dbReference type="ARBA" id="ARBA00022989"/>
    </source>
</evidence>
<protein>
    <submittedName>
        <fullName evidence="7">MFS family permease</fullName>
    </submittedName>
</protein>
<feature type="transmembrane region" description="Helical" evidence="6">
    <location>
        <begin position="126"/>
        <end position="146"/>
    </location>
</feature>
<dbReference type="Gene3D" id="1.20.1250.20">
    <property type="entry name" value="MFS general substrate transporter like domains"/>
    <property type="match status" value="1"/>
</dbReference>
<dbReference type="EMBL" id="JAUSQM010000001">
    <property type="protein sequence ID" value="MDP9821334.1"/>
    <property type="molecule type" value="Genomic_DNA"/>
</dbReference>
<dbReference type="PANTHER" id="PTHR23513">
    <property type="entry name" value="INTEGRAL MEMBRANE EFFLUX PROTEIN-RELATED"/>
    <property type="match status" value="1"/>
</dbReference>
<feature type="transmembrane region" description="Helical" evidence="6">
    <location>
        <begin position="98"/>
        <end position="120"/>
    </location>
</feature>
<keyword evidence="3 6" id="KW-0812">Transmembrane</keyword>
<gene>
    <name evidence="7" type="ORF">J2S59_001143</name>
</gene>
<feature type="transmembrane region" description="Helical" evidence="6">
    <location>
        <begin position="417"/>
        <end position="436"/>
    </location>
</feature>
<evidence type="ECO:0000256" key="2">
    <source>
        <dbReference type="ARBA" id="ARBA00022475"/>
    </source>
</evidence>
<keyword evidence="2" id="KW-1003">Cell membrane</keyword>
<dbReference type="PANTHER" id="PTHR23513:SF17">
    <property type="entry name" value="MEMBRANE PROTEIN"/>
    <property type="match status" value="1"/>
</dbReference>
<evidence type="ECO:0000256" key="1">
    <source>
        <dbReference type="ARBA" id="ARBA00004651"/>
    </source>
</evidence>
<sequence>MSPALPVRPPVRAPRTGLGQLLHLLGGSGFRRLFAVRVTSQFSDGVFQVALASYVVFAPERAPSAWGIAAALAVVLLPFSVLGPFVGVLLDRWSRRQVLVWANLVRVPMLLALAACFVAGVDGPGLFVLILACLSVNRFLLAGLSAALPHVVDADELVWANAVTPTSGTGAFVLGAAAGAAVRPVGEVVLPGVGDAGDVVAVLVATLGYVAAALVAAGFARSALGPDFDPARPAVRAAVRNVVDGLVAGLRHLGARRDAAYALATIGAHRFCYGLTTVGLILLYREHFHPGDTDAALAGLATTVVVAGAGFVTAAVITPMVTPRLGRHRWVLLLLVLAAVVQLFPSALYTQPAVLVAAYLLGVVSQGVKICVDTLVQSGVDDAFRGRVFALYDVIFNAAFVAAAAAAALVLPADGRSVPVLVACALGYLVTAVAFARLTRRTPADVALSAPRRP</sequence>
<feature type="transmembrane region" description="Helical" evidence="6">
    <location>
        <begin position="330"/>
        <end position="350"/>
    </location>
</feature>
<comment type="caution">
    <text evidence="7">The sequence shown here is derived from an EMBL/GenBank/DDBJ whole genome shotgun (WGS) entry which is preliminary data.</text>
</comment>
<dbReference type="Proteomes" id="UP001240447">
    <property type="component" value="Unassembled WGS sequence"/>
</dbReference>
<evidence type="ECO:0000313" key="7">
    <source>
        <dbReference type="EMBL" id="MDP9821334.1"/>
    </source>
</evidence>
<keyword evidence="5 6" id="KW-0472">Membrane</keyword>
<organism evidence="7 8">
    <name type="scientific">Nocardioides massiliensis</name>
    <dbReference type="NCBI Taxonomy" id="1325935"/>
    <lineage>
        <taxon>Bacteria</taxon>
        <taxon>Bacillati</taxon>
        <taxon>Actinomycetota</taxon>
        <taxon>Actinomycetes</taxon>
        <taxon>Propionibacteriales</taxon>
        <taxon>Nocardioidaceae</taxon>
        <taxon>Nocardioides</taxon>
    </lineage>
</organism>
<feature type="transmembrane region" description="Helical" evidence="6">
    <location>
        <begin position="158"/>
        <end position="179"/>
    </location>
</feature>
<keyword evidence="8" id="KW-1185">Reference proteome</keyword>
<dbReference type="SUPFAM" id="SSF103473">
    <property type="entry name" value="MFS general substrate transporter"/>
    <property type="match status" value="1"/>
</dbReference>
<dbReference type="Pfam" id="PF07690">
    <property type="entry name" value="MFS_1"/>
    <property type="match status" value="1"/>
</dbReference>
<feature type="transmembrane region" description="Helical" evidence="6">
    <location>
        <begin position="296"/>
        <end position="318"/>
    </location>
</feature>
<dbReference type="InterPro" id="IPR036259">
    <property type="entry name" value="MFS_trans_sf"/>
</dbReference>